<organism evidence="4 5">
    <name type="scientific">Bifidobacterium merycicum</name>
    <dbReference type="NCBI Taxonomy" id="78345"/>
    <lineage>
        <taxon>Bacteria</taxon>
        <taxon>Bacillati</taxon>
        <taxon>Actinomycetota</taxon>
        <taxon>Actinomycetes</taxon>
        <taxon>Bifidobacteriales</taxon>
        <taxon>Bifidobacteriaceae</taxon>
        <taxon>Bifidobacterium</taxon>
    </lineage>
</organism>
<accession>A0A087BGU2</accession>
<feature type="coiled-coil region" evidence="2">
    <location>
        <begin position="124"/>
        <end position="158"/>
    </location>
</feature>
<dbReference type="Gene3D" id="3.30.70.1880">
    <property type="entry name" value="Protein of unknown function DUF881"/>
    <property type="match status" value="1"/>
</dbReference>
<dbReference type="PANTHER" id="PTHR37313:SF1">
    <property type="entry name" value="UPF0749 PROTEIN RV1823"/>
    <property type="match status" value="1"/>
</dbReference>
<keyword evidence="3" id="KW-0472">Membrane</keyword>
<evidence type="ECO:0008006" key="6">
    <source>
        <dbReference type="Google" id="ProtNLM"/>
    </source>
</evidence>
<dbReference type="RefSeq" id="WP_033523899.1">
    <property type="nucleotide sequence ID" value="NZ_CADAXU010000009.1"/>
</dbReference>
<protein>
    <recommendedName>
        <fullName evidence="6">Membrane associated protein</fullName>
    </recommendedName>
</protein>
<dbReference type="STRING" id="78345.BMERY_0721"/>
<dbReference type="AlphaFoldDB" id="A0A087BGU2"/>
<evidence type="ECO:0000256" key="1">
    <source>
        <dbReference type="ARBA" id="ARBA00009108"/>
    </source>
</evidence>
<reference evidence="4 5" key="1">
    <citation type="submission" date="2014-03" db="EMBL/GenBank/DDBJ databases">
        <title>Genomics of Bifidobacteria.</title>
        <authorList>
            <person name="Ventura M."/>
            <person name="Milani C."/>
            <person name="Lugli G.A."/>
        </authorList>
    </citation>
    <scope>NUCLEOTIDE SEQUENCE [LARGE SCALE GENOMIC DNA]</scope>
    <source>
        <strain evidence="4 5">LMG 11341</strain>
    </source>
</reference>
<dbReference type="GO" id="GO:0005886">
    <property type="term" value="C:plasma membrane"/>
    <property type="evidence" value="ECO:0007669"/>
    <property type="project" value="TreeGrafter"/>
</dbReference>
<comment type="similarity">
    <text evidence="1">Belongs to the UPF0749 family.</text>
</comment>
<comment type="caution">
    <text evidence="4">The sequence shown here is derived from an EMBL/GenBank/DDBJ whole genome shotgun (WGS) entry which is preliminary data.</text>
</comment>
<gene>
    <name evidence="4" type="ORF">BMERY_0721</name>
</gene>
<proteinExistence type="inferred from homology"/>
<dbReference type="Proteomes" id="UP000029060">
    <property type="component" value="Unassembled WGS sequence"/>
</dbReference>
<evidence type="ECO:0000256" key="3">
    <source>
        <dbReference type="SAM" id="Phobius"/>
    </source>
</evidence>
<evidence type="ECO:0000313" key="4">
    <source>
        <dbReference type="EMBL" id="KFI70242.1"/>
    </source>
</evidence>
<keyword evidence="3" id="KW-1133">Transmembrane helix</keyword>
<keyword evidence="3" id="KW-0812">Transmembrane</keyword>
<dbReference type="OrthoDB" id="3218134at2"/>
<keyword evidence="2" id="KW-0175">Coiled coil</keyword>
<dbReference type="EMBL" id="JGZC01000006">
    <property type="protein sequence ID" value="KFI70242.1"/>
    <property type="molecule type" value="Genomic_DNA"/>
</dbReference>
<evidence type="ECO:0000256" key="2">
    <source>
        <dbReference type="SAM" id="Coils"/>
    </source>
</evidence>
<keyword evidence="5" id="KW-1185">Reference proteome</keyword>
<name>A0A087BGU2_9BIFI</name>
<evidence type="ECO:0000313" key="5">
    <source>
        <dbReference type="Proteomes" id="UP000029060"/>
    </source>
</evidence>
<dbReference type="InterPro" id="IPR010273">
    <property type="entry name" value="DUF881"/>
</dbReference>
<dbReference type="eggNOG" id="COG3879">
    <property type="taxonomic scope" value="Bacteria"/>
</dbReference>
<feature type="transmembrane region" description="Helical" evidence="3">
    <location>
        <begin position="88"/>
        <end position="112"/>
    </location>
</feature>
<dbReference type="Pfam" id="PF05949">
    <property type="entry name" value="DUF881"/>
    <property type="match status" value="1"/>
</dbReference>
<sequence length="325" mass="35494">MSGVEPMPASYPSEESHDVKRRRAVFSHSFAGLISQHAAPEDIYTQERERRHRVRMDDSLRLIDDLINRPVDPMFQDSQLGKHNVSPFAVWSARIVCFVVCIAVGFLGCIFVQQLHSDPRKAVRTSLAKELRESQNNLNGLSDDVSALRKQVDEQAKKVSESGAGSTLLKDEMASGQLAVKGEGIILTVADPIAATNENNGAAPRENAGSRLRVVTDSDLQQLVSALWRSGAEAISINDERLGAQTSIRTAGGTILIGLNAVESPYRIKAIGNRHELAQSVSQENLGSWYTMYAKAGISLQVQQSKEITLKAAVVSDVNYARKAE</sequence>
<dbReference type="PANTHER" id="PTHR37313">
    <property type="entry name" value="UPF0749 PROTEIN RV1825"/>
    <property type="match status" value="1"/>
</dbReference>